<comment type="subcellular location">
    <subcellularLocation>
        <location evidence="1">Cell membrane</location>
        <topology evidence="1">Multi-pass membrane protein</topology>
    </subcellularLocation>
</comment>
<accession>A0ABV6GXV7</accession>
<evidence type="ECO:0000313" key="10">
    <source>
        <dbReference type="Proteomes" id="UP001589767"/>
    </source>
</evidence>
<dbReference type="PANTHER" id="PTHR32309">
    <property type="entry name" value="TYROSINE-PROTEIN KINASE"/>
    <property type="match status" value="1"/>
</dbReference>
<gene>
    <name evidence="9" type="ORF">ACFFHK_00540</name>
</gene>
<keyword evidence="5 7" id="KW-0472">Membrane</keyword>
<dbReference type="PANTHER" id="PTHR32309:SF13">
    <property type="entry name" value="FERRIC ENTEROBACTIN TRANSPORT PROTEIN FEPE"/>
    <property type="match status" value="1"/>
</dbReference>
<dbReference type="RefSeq" id="WP_382367715.1">
    <property type="nucleotide sequence ID" value="NZ_JBHLWB010000001.1"/>
</dbReference>
<comment type="caution">
    <text evidence="9">The sequence shown here is derived from an EMBL/GenBank/DDBJ whole genome shotgun (WGS) entry which is preliminary data.</text>
</comment>
<dbReference type="EMBL" id="JBHLWB010000001">
    <property type="protein sequence ID" value="MFC0308197.1"/>
    <property type="molecule type" value="Genomic_DNA"/>
</dbReference>
<evidence type="ECO:0000256" key="2">
    <source>
        <dbReference type="ARBA" id="ARBA00022475"/>
    </source>
</evidence>
<keyword evidence="10" id="KW-1185">Reference proteome</keyword>
<evidence type="ECO:0000256" key="3">
    <source>
        <dbReference type="ARBA" id="ARBA00022692"/>
    </source>
</evidence>
<protein>
    <submittedName>
        <fullName evidence="9">LPS O-antigen chain length determinant protein WzzB</fullName>
    </submittedName>
</protein>
<evidence type="ECO:0000256" key="5">
    <source>
        <dbReference type="ARBA" id="ARBA00023136"/>
    </source>
</evidence>
<dbReference type="Gene3D" id="3.30.1890.10">
    <property type="entry name" value="FepE-like"/>
    <property type="match status" value="1"/>
</dbReference>
<evidence type="ECO:0000313" key="9">
    <source>
        <dbReference type="EMBL" id="MFC0308197.1"/>
    </source>
</evidence>
<sequence length="370" mass="42911">MAYEKTYLKYQKEFNLILFFQYIWRKKWWIVLSTLFFTVASYFYANSVKPEWTTTAEVIPAQVNSVEKLLDLKQRYALISGEKFNSNGVTAELFNQFVTNTSIFDVRKNYFLESELYKTLAKQTEKDKQQDLLIQLIKSITVFTPEINKKGNNITVITTENKAIADVSSAKLSFINNDIQLLQETLDGFIKFTNQITYQQAITDFLIKVKQKITELKHQQKQIEEQLLLKKQEQIQYLQSALATAQLTGNTPKNDSVRLNIELDKGDINLSTPYLYLLGSQNLLAQLTNLKQQKFIYPTDYYQAKQKIVDLAALVNDAEILKIDVFQYKSESSYPYKIKPQKALILVIGFLFGLIFPCLVLLFILVLKKK</sequence>
<evidence type="ECO:0000256" key="1">
    <source>
        <dbReference type="ARBA" id="ARBA00004651"/>
    </source>
</evidence>
<evidence type="ECO:0000256" key="6">
    <source>
        <dbReference type="SAM" id="Coils"/>
    </source>
</evidence>
<dbReference type="Pfam" id="PF02706">
    <property type="entry name" value="Wzz"/>
    <property type="match status" value="1"/>
</dbReference>
<feature type="coiled-coil region" evidence="6">
    <location>
        <begin position="206"/>
        <end position="233"/>
    </location>
</feature>
<feature type="domain" description="Polysaccharide chain length determinant N-terminal" evidence="8">
    <location>
        <begin position="13"/>
        <end position="94"/>
    </location>
</feature>
<keyword evidence="2" id="KW-1003">Cell membrane</keyword>
<evidence type="ECO:0000259" key="8">
    <source>
        <dbReference type="Pfam" id="PF02706"/>
    </source>
</evidence>
<keyword evidence="4 7" id="KW-1133">Transmembrane helix</keyword>
<evidence type="ECO:0000256" key="4">
    <source>
        <dbReference type="ARBA" id="ARBA00022989"/>
    </source>
</evidence>
<dbReference type="Proteomes" id="UP001589767">
    <property type="component" value="Unassembled WGS sequence"/>
</dbReference>
<dbReference type="SUPFAM" id="SSF160355">
    <property type="entry name" value="Bacterial polysaccharide co-polymerase-like"/>
    <property type="match status" value="1"/>
</dbReference>
<dbReference type="InterPro" id="IPR003856">
    <property type="entry name" value="LPS_length_determ_N"/>
</dbReference>
<feature type="transmembrane region" description="Helical" evidence="7">
    <location>
        <begin position="28"/>
        <end position="45"/>
    </location>
</feature>
<dbReference type="InterPro" id="IPR050445">
    <property type="entry name" value="Bact_polysacc_biosynth/exp"/>
</dbReference>
<organism evidence="9 10">
    <name type="scientific">Gallibacterium trehalosifermentans</name>
    <dbReference type="NCBI Taxonomy" id="516935"/>
    <lineage>
        <taxon>Bacteria</taxon>
        <taxon>Pseudomonadati</taxon>
        <taxon>Pseudomonadota</taxon>
        <taxon>Gammaproteobacteria</taxon>
        <taxon>Pasteurellales</taxon>
        <taxon>Pasteurellaceae</taxon>
        <taxon>Gallibacterium</taxon>
    </lineage>
</organism>
<feature type="transmembrane region" description="Helical" evidence="7">
    <location>
        <begin position="343"/>
        <end position="367"/>
    </location>
</feature>
<reference evidence="9 10" key="1">
    <citation type="submission" date="2024-09" db="EMBL/GenBank/DDBJ databases">
        <authorList>
            <person name="Sun Q."/>
            <person name="Mori K."/>
        </authorList>
    </citation>
    <scope>NUCLEOTIDE SEQUENCE [LARGE SCALE GENOMIC DNA]</scope>
    <source>
        <strain evidence="9 10">CCM 7539</strain>
    </source>
</reference>
<evidence type="ECO:0000256" key="7">
    <source>
        <dbReference type="SAM" id="Phobius"/>
    </source>
</evidence>
<name>A0ABV6GXV7_9PAST</name>
<keyword evidence="6" id="KW-0175">Coiled coil</keyword>
<proteinExistence type="predicted"/>
<keyword evidence="3 7" id="KW-0812">Transmembrane</keyword>